<gene>
    <name evidence="5" type="ORF">NK718_02685</name>
</gene>
<evidence type="ECO:0000256" key="1">
    <source>
        <dbReference type="ARBA" id="ARBA00023015"/>
    </source>
</evidence>
<keyword evidence="2" id="KW-0238">DNA-binding</keyword>
<dbReference type="SUPFAM" id="SSF46785">
    <property type="entry name" value="Winged helix' DNA-binding domain"/>
    <property type="match status" value="1"/>
</dbReference>
<dbReference type="SUPFAM" id="SSF48008">
    <property type="entry name" value="GntR ligand-binding domain-like"/>
    <property type="match status" value="1"/>
</dbReference>
<proteinExistence type="predicted"/>
<evidence type="ECO:0000256" key="2">
    <source>
        <dbReference type="ARBA" id="ARBA00023125"/>
    </source>
</evidence>
<name>A0ABT1L7G5_9HYPH</name>
<dbReference type="Gene3D" id="1.20.120.530">
    <property type="entry name" value="GntR ligand-binding domain-like"/>
    <property type="match status" value="1"/>
</dbReference>
<dbReference type="RefSeq" id="WP_254738376.1">
    <property type="nucleotide sequence ID" value="NZ_JANCLU010000002.1"/>
</dbReference>
<dbReference type="InterPro" id="IPR036390">
    <property type="entry name" value="WH_DNA-bd_sf"/>
</dbReference>
<accession>A0ABT1L7G5</accession>
<dbReference type="SMART" id="SM00345">
    <property type="entry name" value="HTH_GNTR"/>
    <property type="match status" value="1"/>
</dbReference>
<keyword evidence="1" id="KW-0805">Transcription regulation</keyword>
<dbReference type="PROSITE" id="PS50949">
    <property type="entry name" value="HTH_GNTR"/>
    <property type="match status" value="1"/>
</dbReference>
<dbReference type="PANTHER" id="PTHR43537">
    <property type="entry name" value="TRANSCRIPTIONAL REGULATOR, GNTR FAMILY"/>
    <property type="match status" value="1"/>
</dbReference>
<sequence>MKVTGQAPEKRSNLHLNVASALGSRIVGGEFPVGQLIPTEAELGASFGVSRTVVREAVKLLVSKGLLRTGSGIGTWVPDVSEWNFLDPMVFAWVQASENSEAVIRQLFAFRSAVEPAAAAEAARNATVAQLYAIESALETMSSAKDDFAQWIEGDVAFHTAIYIASNNVFMAPLANVFRQYFQMSFRVSSSNQHHQHCLQEHYDVFKAIRDRKPEKASRAVKVLLENANADACEVLAEAHRTN</sequence>
<dbReference type="EMBL" id="JANCLU010000002">
    <property type="protein sequence ID" value="MCP8937409.1"/>
    <property type="molecule type" value="Genomic_DNA"/>
</dbReference>
<evidence type="ECO:0000313" key="6">
    <source>
        <dbReference type="Proteomes" id="UP001205890"/>
    </source>
</evidence>
<dbReference type="Pfam" id="PF07729">
    <property type="entry name" value="FCD"/>
    <property type="match status" value="1"/>
</dbReference>
<evidence type="ECO:0000256" key="3">
    <source>
        <dbReference type="ARBA" id="ARBA00023163"/>
    </source>
</evidence>
<organism evidence="5 6">
    <name type="scientific">Alsobacter ponti</name>
    <dbReference type="NCBI Taxonomy" id="2962936"/>
    <lineage>
        <taxon>Bacteria</taxon>
        <taxon>Pseudomonadati</taxon>
        <taxon>Pseudomonadota</taxon>
        <taxon>Alphaproteobacteria</taxon>
        <taxon>Hyphomicrobiales</taxon>
        <taxon>Alsobacteraceae</taxon>
        <taxon>Alsobacter</taxon>
    </lineage>
</organism>
<dbReference type="CDD" id="cd07377">
    <property type="entry name" value="WHTH_GntR"/>
    <property type="match status" value="1"/>
</dbReference>
<keyword evidence="6" id="KW-1185">Reference proteome</keyword>
<dbReference type="SMART" id="SM00895">
    <property type="entry name" value="FCD"/>
    <property type="match status" value="1"/>
</dbReference>
<comment type="caution">
    <text evidence="5">The sequence shown here is derived from an EMBL/GenBank/DDBJ whole genome shotgun (WGS) entry which is preliminary data.</text>
</comment>
<dbReference type="PRINTS" id="PR00035">
    <property type="entry name" value="HTHGNTR"/>
</dbReference>
<evidence type="ECO:0000313" key="5">
    <source>
        <dbReference type="EMBL" id="MCP8937409.1"/>
    </source>
</evidence>
<dbReference type="InterPro" id="IPR000524">
    <property type="entry name" value="Tscrpt_reg_HTH_GntR"/>
</dbReference>
<dbReference type="Proteomes" id="UP001205890">
    <property type="component" value="Unassembled WGS sequence"/>
</dbReference>
<dbReference type="Pfam" id="PF00392">
    <property type="entry name" value="GntR"/>
    <property type="match status" value="1"/>
</dbReference>
<keyword evidence="3" id="KW-0804">Transcription</keyword>
<dbReference type="Gene3D" id="1.10.10.10">
    <property type="entry name" value="Winged helix-like DNA-binding domain superfamily/Winged helix DNA-binding domain"/>
    <property type="match status" value="1"/>
</dbReference>
<evidence type="ECO:0000259" key="4">
    <source>
        <dbReference type="PROSITE" id="PS50949"/>
    </source>
</evidence>
<dbReference type="PANTHER" id="PTHR43537:SF44">
    <property type="entry name" value="GNTR FAMILY REGULATORY PROTEIN"/>
    <property type="match status" value="1"/>
</dbReference>
<feature type="domain" description="HTH gntR-type" evidence="4">
    <location>
        <begin position="12"/>
        <end position="80"/>
    </location>
</feature>
<protein>
    <submittedName>
        <fullName evidence="5">FadR family transcriptional regulator</fullName>
    </submittedName>
</protein>
<dbReference type="InterPro" id="IPR036388">
    <property type="entry name" value="WH-like_DNA-bd_sf"/>
</dbReference>
<dbReference type="InterPro" id="IPR008920">
    <property type="entry name" value="TF_FadR/GntR_C"/>
</dbReference>
<reference evidence="5 6" key="1">
    <citation type="submission" date="2022-07" db="EMBL/GenBank/DDBJ databases">
        <authorList>
            <person name="Li W.-J."/>
            <person name="Deng Q.-Q."/>
        </authorList>
    </citation>
    <scope>NUCLEOTIDE SEQUENCE [LARGE SCALE GENOMIC DNA]</scope>
    <source>
        <strain evidence="5 6">SYSU M60028</strain>
    </source>
</reference>
<dbReference type="InterPro" id="IPR011711">
    <property type="entry name" value="GntR_C"/>
</dbReference>